<protein>
    <recommendedName>
        <fullName evidence="9 11">Signal peptidase I</fullName>
        <ecNumber evidence="11">3.4.21.89</ecNumber>
    </recommendedName>
</protein>
<dbReference type="InterPro" id="IPR036286">
    <property type="entry name" value="LexA/Signal_pep-like_sf"/>
</dbReference>
<gene>
    <name evidence="13" type="ORF">A2Z24_00340</name>
</gene>
<dbReference type="AlphaFoldDB" id="A0A1G1WFG8"/>
<dbReference type="SUPFAM" id="SSF51306">
    <property type="entry name" value="LexA/Signal peptidase"/>
    <property type="match status" value="1"/>
</dbReference>
<dbReference type="Proteomes" id="UP000177588">
    <property type="component" value="Unassembled WGS sequence"/>
</dbReference>
<dbReference type="GO" id="GO:0009003">
    <property type="term" value="F:signal peptidase activity"/>
    <property type="evidence" value="ECO:0007669"/>
    <property type="project" value="UniProtKB-EC"/>
</dbReference>
<evidence type="ECO:0000256" key="9">
    <source>
        <dbReference type="ARBA" id="ARBA00033305"/>
    </source>
</evidence>
<dbReference type="GO" id="GO:0006465">
    <property type="term" value="P:signal peptide processing"/>
    <property type="evidence" value="ECO:0007669"/>
    <property type="project" value="UniProtKB-UniRule"/>
</dbReference>
<evidence type="ECO:0000313" key="13">
    <source>
        <dbReference type="EMBL" id="OGY26448.1"/>
    </source>
</evidence>
<evidence type="ECO:0000256" key="10">
    <source>
        <dbReference type="ARBA" id="ARBA00045533"/>
    </source>
</evidence>
<dbReference type="STRING" id="1802597.A2Z24_00340"/>
<comment type="caution">
    <text evidence="13">The sequence shown here is derived from an EMBL/GenBank/DDBJ whole genome shotgun (WGS) entry which is preliminary data.</text>
</comment>
<evidence type="ECO:0000256" key="8">
    <source>
        <dbReference type="ARBA" id="ARBA00023136"/>
    </source>
</evidence>
<organism evidence="13 14">
    <name type="scientific">Candidatus Woykebacteria bacterium RBG_16_44_10</name>
    <dbReference type="NCBI Taxonomy" id="1802597"/>
    <lineage>
        <taxon>Bacteria</taxon>
        <taxon>Candidatus Woykeibacteriota</taxon>
    </lineage>
</organism>
<sequence>MKFALNAFYALFIVAVVAFGAAVALSVFAGPGNFRAFVVGSGSMDPALKTGSVALVAPKGWAKEFISPEPRPMFEKGDIITYLSGKESITHRVVAVEKTDAQFAYETKGDANKTPDQGKVAEKQILGKVILTVPYVGLAVNFAKTQLGYIFLVVVPITLIIYSEILAIFSETRKIFARRRSAVT</sequence>
<dbReference type="EC" id="3.4.21.89" evidence="11"/>
<dbReference type="PANTHER" id="PTHR10806:SF6">
    <property type="entry name" value="SIGNAL PEPTIDASE COMPLEX CATALYTIC SUBUNIT SEC11"/>
    <property type="match status" value="1"/>
</dbReference>
<evidence type="ECO:0000256" key="7">
    <source>
        <dbReference type="ARBA" id="ARBA00022989"/>
    </source>
</evidence>
<dbReference type="PROSITE" id="PS00501">
    <property type="entry name" value="SPASE_I_1"/>
    <property type="match status" value="1"/>
</dbReference>
<proteinExistence type="predicted"/>
<feature type="transmembrane region" description="Helical" evidence="12">
    <location>
        <begin position="149"/>
        <end position="170"/>
    </location>
</feature>
<reference evidence="13 14" key="1">
    <citation type="journal article" date="2016" name="Nat. Commun.">
        <title>Thousands of microbial genomes shed light on interconnected biogeochemical processes in an aquifer system.</title>
        <authorList>
            <person name="Anantharaman K."/>
            <person name="Brown C.T."/>
            <person name="Hug L.A."/>
            <person name="Sharon I."/>
            <person name="Castelle C.J."/>
            <person name="Probst A.J."/>
            <person name="Thomas B.C."/>
            <person name="Singh A."/>
            <person name="Wilkins M.J."/>
            <person name="Karaoz U."/>
            <person name="Brodie E.L."/>
            <person name="Williams K.H."/>
            <person name="Hubbard S.S."/>
            <person name="Banfield J.F."/>
        </authorList>
    </citation>
    <scope>NUCLEOTIDE SEQUENCE [LARGE SCALE GENOMIC DNA]</scope>
</reference>
<feature type="transmembrane region" description="Helical" evidence="12">
    <location>
        <begin position="6"/>
        <end position="28"/>
    </location>
</feature>
<dbReference type="InterPro" id="IPR019533">
    <property type="entry name" value="Peptidase_S26"/>
</dbReference>
<dbReference type="PANTHER" id="PTHR10806">
    <property type="entry name" value="SIGNAL PEPTIDASE COMPLEX CATALYTIC SUBUNIT SEC11"/>
    <property type="match status" value="1"/>
</dbReference>
<dbReference type="GO" id="GO:0016020">
    <property type="term" value="C:membrane"/>
    <property type="evidence" value="ECO:0007669"/>
    <property type="project" value="UniProtKB-UniRule"/>
</dbReference>
<keyword evidence="5" id="KW-0256">Endoplasmic reticulum</keyword>
<keyword evidence="7 12" id="KW-1133">Transmembrane helix</keyword>
<comment type="function">
    <text evidence="10">Catalytic component of the signal peptidase complex (SPC) which catalyzes the cleavage of N-terminal signal sequences from nascent proteins as they are translocated into the lumen of the endoplasmic reticulum. Specifically cleaves N-terminal signal peptides that contain a hydrophobic alpha-helix (h-region) shorter than 18-20 amino acids.</text>
</comment>
<dbReference type="EMBL" id="MHCT01000007">
    <property type="protein sequence ID" value="OGY26448.1"/>
    <property type="molecule type" value="Genomic_DNA"/>
</dbReference>
<evidence type="ECO:0000256" key="12">
    <source>
        <dbReference type="SAM" id="Phobius"/>
    </source>
</evidence>
<dbReference type="InterPro" id="IPR001733">
    <property type="entry name" value="Peptidase_S26B"/>
</dbReference>
<dbReference type="InterPro" id="IPR019756">
    <property type="entry name" value="Pept_S26A_signal_pept_1_Ser-AS"/>
</dbReference>
<keyword evidence="3 12" id="KW-0812">Transmembrane</keyword>
<evidence type="ECO:0000256" key="6">
    <source>
        <dbReference type="ARBA" id="ARBA00022968"/>
    </source>
</evidence>
<accession>A0A1G1WFG8</accession>
<evidence type="ECO:0000256" key="11">
    <source>
        <dbReference type="NCBIfam" id="TIGR02228"/>
    </source>
</evidence>
<evidence type="ECO:0000256" key="5">
    <source>
        <dbReference type="ARBA" id="ARBA00022824"/>
    </source>
</evidence>
<evidence type="ECO:0000256" key="2">
    <source>
        <dbReference type="ARBA" id="ARBA00022670"/>
    </source>
</evidence>
<keyword evidence="6" id="KW-0735">Signal-anchor</keyword>
<evidence type="ECO:0000256" key="4">
    <source>
        <dbReference type="ARBA" id="ARBA00022801"/>
    </source>
</evidence>
<dbReference type="GO" id="GO:0004252">
    <property type="term" value="F:serine-type endopeptidase activity"/>
    <property type="evidence" value="ECO:0007669"/>
    <property type="project" value="UniProtKB-UniRule"/>
</dbReference>
<keyword evidence="2" id="KW-0645">Protease</keyword>
<dbReference type="NCBIfam" id="TIGR02228">
    <property type="entry name" value="sigpep_I_arch"/>
    <property type="match status" value="1"/>
</dbReference>
<dbReference type="CDD" id="cd06530">
    <property type="entry name" value="S26_SPase_I"/>
    <property type="match status" value="1"/>
</dbReference>
<keyword evidence="4" id="KW-0378">Hydrolase</keyword>
<evidence type="ECO:0000313" key="14">
    <source>
        <dbReference type="Proteomes" id="UP000177588"/>
    </source>
</evidence>
<evidence type="ECO:0000256" key="3">
    <source>
        <dbReference type="ARBA" id="ARBA00022692"/>
    </source>
</evidence>
<comment type="subcellular location">
    <subcellularLocation>
        <location evidence="1">Endoplasmic reticulum membrane</location>
        <topology evidence="1">Single-pass type II membrane protein</topology>
    </subcellularLocation>
</comment>
<keyword evidence="8 12" id="KW-0472">Membrane</keyword>
<evidence type="ECO:0000256" key="1">
    <source>
        <dbReference type="ARBA" id="ARBA00004648"/>
    </source>
</evidence>
<name>A0A1G1WFG8_9BACT</name>